<accession>A0A5B8UIU5</accession>
<dbReference type="OrthoDB" id="680727at2"/>
<dbReference type="RefSeq" id="WP_146785577.1">
    <property type="nucleotide sequence ID" value="NZ_BAABIO010000001.1"/>
</dbReference>
<dbReference type="EMBL" id="CP042433">
    <property type="protein sequence ID" value="QEC55925.1"/>
    <property type="molecule type" value="Genomic_DNA"/>
</dbReference>
<dbReference type="AlphaFoldDB" id="A0A5B8UIU5"/>
<protein>
    <submittedName>
        <fullName evidence="2">Uncharacterized protein</fullName>
    </submittedName>
</protein>
<organism evidence="2 3">
    <name type="scientific">Flavisolibacter ginsenosidimutans</name>
    <dbReference type="NCBI Taxonomy" id="661481"/>
    <lineage>
        <taxon>Bacteria</taxon>
        <taxon>Pseudomonadati</taxon>
        <taxon>Bacteroidota</taxon>
        <taxon>Chitinophagia</taxon>
        <taxon>Chitinophagales</taxon>
        <taxon>Chitinophagaceae</taxon>
        <taxon>Flavisolibacter</taxon>
    </lineage>
</organism>
<feature type="region of interest" description="Disordered" evidence="1">
    <location>
        <begin position="118"/>
        <end position="138"/>
    </location>
</feature>
<evidence type="ECO:0000313" key="3">
    <source>
        <dbReference type="Proteomes" id="UP000321204"/>
    </source>
</evidence>
<dbReference type="Proteomes" id="UP000321204">
    <property type="component" value="Chromosome"/>
</dbReference>
<proteinExistence type="predicted"/>
<dbReference type="PROSITE" id="PS51257">
    <property type="entry name" value="PROKAR_LIPOPROTEIN"/>
    <property type="match status" value="1"/>
</dbReference>
<gene>
    <name evidence="2" type="ORF">FSB75_08455</name>
</gene>
<evidence type="ECO:0000256" key="1">
    <source>
        <dbReference type="SAM" id="MobiDB-lite"/>
    </source>
</evidence>
<evidence type="ECO:0000313" key="2">
    <source>
        <dbReference type="EMBL" id="QEC55925.1"/>
    </source>
</evidence>
<reference evidence="2 3" key="1">
    <citation type="journal article" date="2015" name="Int. J. Syst. Evol. Microbiol.">
        <title>Flavisolibacter ginsenosidimutans sp. nov., with ginsenoside-converting activity isolated from soil used for cultivating ginseng.</title>
        <authorList>
            <person name="Zhao Y."/>
            <person name="Liu Q."/>
            <person name="Kang M.S."/>
            <person name="Jin F."/>
            <person name="Yu H."/>
            <person name="Im W.T."/>
        </authorList>
    </citation>
    <scope>NUCLEOTIDE SEQUENCE [LARGE SCALE GENOMIC DNA]</scope>
    <source>
        <strain evidence="2 3">Gsoil 636</strain>
    </source>
</reference>
<dbReference type="KEGG" id="fgg:FSB75_08455"/>
<name>A0A5B8UIU5_9BACT</name>
<keyword evidence="3" id="KW-1185">Reference proteome</keyword>
<sequence length="159" mass="18109">MTRSLFMITFGLALFACNNDKTERTSVSAHTALPPPQYYFFPKANVYFDSANKDYIFLGNDGKTWITQKQIPAVVQSLMDKSVYLDSPSQPVWKDNANHKLIYSAALYMSPNDTVVKKEPKPIAKPVDSSAKKEERKSGIRRFFDKIFGKKKKNKDKST</sequence>